<dbReference type="KEGG" id="pex:IZT61_12040"/>
<dbReference type="Pfam" id="PF00072">
    <property type="entry name" value="Response_reg"/>
    <property type="match status" value="1"/>
</dbReference>
<dbReference type="PROSITE" id="PS50110">
    <property type="entry name" value="RESPONSE_REGULATORY"/>
    <property type="match status" value="1"/>
</dbReference>
<reference evidence="6 7" key="1">
    <citation type="submission" date="2020-11" db="EMBL/GenBank/DDBJ databases">
        <title>Pedobacter endophytica, an endophytic bacteria isolated form Carex pumila.</title>
        <authorList>
            <person name="Peng Y."/>
            <person name="Jiang L."/>
            <person name="Lee J."/>
        </authorList>
    </citation>
    <scope>NUCLEOTIDE SEQUENCE [LARGE SCALE GENOMIC DNA]</scope>
    <source>
        <strain evidence="6 7">JBR3-12</strain>
    </source>
</reference>
<keyword evidence="4" id="KW-0597">Phosphoprotein</keyword>
<dbReference type="Proteomes" id="UP000594759">
    <property type="component" value="Chromosome"/>
</dbReference>
<name>A0A7U3SQ19_9SPHI</name>
<evidence type="ECO:0000256" key="3">
    <source>
        <dbReference type="ARBA" id="ARBA00023163"/>
    </source>
</evidence>
<protein>
    <submittedName>
        <fullName evidence="6">Response regulator transcription factor</fullName>
    </submittedName>
</protein>
<dbReference type="GO" id="GO:0000160">
    <property type="term" value="P:phosphorelay signal transduction system"/>
    <property type="evidence" value="ECO:0007669"/>
    <property type="project" value="InterPro"/>
</dbReference>
<sequence length="221" mass="24991">MFKRVLIVEDHPSISMSVKLTLSDMGVTNVEYTYYCDDALMLIKKSLNDDQQFDLLVTDLYFQEDHRPQKISDGIALTVAIKEAQPNIKVLVFSAEDKSAIIDSLFKRTGINAYVLKARNDVQELKQALEAIAAGKSYVSTGVRQSLRQKHTHEFTELDITIISLLATDISQKEIPDYLKQNGIKQWSLSSVEKRLKEMREALGFSKNGQLIAYCKDLGII</sequence>
<dbReference type="SUPFAM" id="SSF52172">
    <property type="entry name" value="CheY-like"/>
    <property type="match status" value="1"/>
</dbReference>
<evidence type="ECO:0000256" key="1">
    <source>
        <dbReference type="ARBA" id="ARBA00023015"/>
    </source>
</evidence>
<evidence type="ECO:0000313" key="7">
    <source>
        <dbReference type="Proteomes" id="UP000594759"/>
    </source>
</evidence>
<feature type="modified residue" description="4-aspartylphosphate" evidence="4">
    <location>
        <position position="59"/>
    </location>
</feature>
<keyword evidence="7" id="KW-1185">Reference proteome</keyword>
<evidence type="ECO:0000259" key="5">
    <source>
        <dbReference type="PROSITE" id="PS50110"/>
    </source>
</evidence>
<dbReference type="GO" id="GO:0003677">
    <property type="term" value="F:DNA binding"/>
    <property type="evidence" value="ECO:0007669"/>
    <property type="project" value="UniProtKB-KW"/>
</dbReference>
<gene>
    <name evidence="6" type="ORF">IZT61_12040</name>
</gene>
<keyword evidence="2" id="KW-0238">DNA-binding</keyword>
<dbReference type="InterPro" id="IPR001789">
    <property type="entry name" value="Sig_transdc_resp-reg_receiver"/>
</dbReference>
<accession>A0A7U3SQ19</accession>
<dbReference type="EMBL" id="CP064939">
    <property type="protein sequence ID" value="QPH37841.1"/>
    <property type="molecule type" value="Genomic_DNA"/>
</dbReference>
<feature type="domain" description="Response regulatory" evidence="5">
    <location>
        <begin position="4"/>
        <end position="132"/>
    </location>
</feature>
<dbReference type="RefSeq" id="WP_196097153.1">
    <property type="nucleotide sequence ID" value="NZ_CP064939.1"/>
</dbReference>
<dbReference type="AlphaFoldDB" id="A0A7U3SQ19"/>
<dbReference type="PANTHER" id="PTHR43214">
    <property type="entry name" value="TWO-COMPONENT RESPONSE REGULATOR"/>
    <property type="match status" value="1"/>
</dbReference>
<keyword evidence="3" id="KW-0804">Transcription</keyword>
<organism evidence="6 7">
    <name type="scientific">Pedobacter endophyticus</name>
    <dbReference type="NCBI Taxonomy" id="2789740"/>
    <lineage>
        <taxon>Bacteria</taxon>
        <taxon>Pseudomonadati</taxon>
        <taxon>Bacteroidota</taxon>
        <taxon>Sphingobacteriia</taxon>
        <taxon>Sphingobacteriales</taxon>
        <taxon>Sphingobacteriaceae</taxon>
        <taxon>Pedobacter</taxon>
    </lineage>
</organism>
<dbReference type="SMART" id="SM00448">
    <property type="entry name" value="REC"/>
    <property type="match status" value="1"/>
</dbReference>
<evidence type="ECO:0000256" key="2">
    <source>
        <dbReference type="ARBA" id="ARBA00023125"/>
    </source>
</evidence>
<keyword evidence="1" id="KW-0805">Transcription regulation</keyword>
<dbReference type="PANTHER" id="PTHR43214:SF41">
    <property type="entry name" value="NITRATE_NITRITE RESPONSE REGULATOR PROTEIN NARP"/>
    <property type="match status" value="1"/>
</dbReference>
<evidence type="ECO:0000256" key="4">
    <source>
        <dbReference type="PROSITE-ProRule" id="PRU00169"/>
    </source>
</evidence>
<proteinExistence type="predicted"/>
<dbReference type="InterPro" id="IPR039420">
    <property type="entry name" value="WalR-like"/>
</dbReference>
<evidence type="ECO:0000313" key="6">
    <source>
        <dbReference type="EMBL" id="QPH37841.1"/>
    </source>
</evidence>
<dbReference type="InterPro" id="IPR011006">
    <property type="entry name" value="CheY-like_superfamily"/>
</dbReference>
<dbReference type="Gene3D" id="3.40.50.2300">
    <property type="match status" value="1"/>
</dbReference>